<accession>A0AA48K9Q4</accession>
<organism evidence="2 3">
    <name type="scientific">Mesoterricola silvestris</name>
    <dbReference type="NCBI Taxonomy" id="2927979"/>
    <lineage>
        <taxon>Bacteria</taxon>
        <taxon>Pseudomonadati</taxon>
        <taxon>Acidobacteriota</taxon>
        <taxon>Holophagae</taxon>
        <taxon>Holophagales</taxon>
        <taxon>Holophagaceae</taxon>
        <taxon>Mesoterricola</taxon>
    </lineage>
</organism>
<keyword evidence="1" id="KW-1133">Transmembrane helix</keyword>
<feature type="transmembrane region" description="Helical" evidence="1">
    <location>
        <begin position="71"/>
        <end position="88"/>
    </location>
</feature>
<dbReference type="AlphaFoldDB" id="A0AA48K9Q4"/>
<feature type="transmembrane region" description="Helical" evidence="1">
    <location>
        <begin position="6"/>
        <end position="26"/>
    </location>
</feature>
<evidence type="ECO:0000256" key="1">
    <source>
        <dbReference type="SAM" id="Phobius"/>
    </source>
</evidence>
<feature type="transmembrane region" description="Helical" evidence="1">
    <location>
        <begin position="95"/>
        <end position="112"/>
    </location>
</feature>
<evidence type="ECO:0000313" key="3">
    <source>
        <dbReference type="Proteomes" id="UP001238179"/>
    </source>
</evidence>
<dbReference type="InterPro" id="IPR007437">
    <property type="entry name" value="DUF486"/>
</dbReference>
<dbReference type="PANTHER" id="PTHR38482:SF1">
    <property type="entry name" value="DMT FAMILY PROTEIN"/>
    <property type="match status" value="1"/>
</dbReference>
<feature type="transmembrane region" description="Helical" evidence="1">
    <location>
        <begin position="33"/>
        <end position="51"/>
    </location>
</feature>
<dbReference type="RefSeq" id="WP_316412900.1">
    <property type="nucleotide sequence ID" value="NZ_AP027080.1"/>
</dbReference>
<dbReference type="PIRSF" id="PIRSF021239">
    <property type="entry name" value="UCP021239"/>
    <property type="match status" value="1"/>
</dbReference>
<proteinExistence type="predicted"/>
<keyword evidence="1" id="KW-0812">Transmembrane</keyword>
<dbReference type="Proteomes" id="UP001238179">
    <property type="component" value="Chromosome"/>
</dbReference>
<sequence>MTLRTWLPISLLVVSNIFMTFAWYGHLRSQRDAPLLAAILTSWGIAFFEYLLMVPANRIGYGRYSLPQLKVIQEVVTLCVFAVFAVLYMRQRLTLNHAWAALCLVGAVFFTFRK</sequence>
<dbReference type="KEGG" id="msil:METEAL_33980"/>
<name>A0AA48K9Q4_9BACT</name>
<reference evidence="3" key="1">
    <citation type="journal article" date="2023" name="Int. J. Syst. Evol. Microbiol.">
        <title>Mesoterricola silvestris gen. nov., sp. nov., Mesoterricola sediminis sp. nov., Geothrix oryzae sp. nov., Geothrix edaphica sp. nov., Geothrix rubra sp. nov., and Geothrix limicola sp. nov., six novel members of Acidobacteriota isolated from soils.</title>
        <authorList>
            <person name="Itoh H."/>
            <person name="Sugisawa Y."/>
            <person name="Mise K."/>
            <person name="Xu Z."/>
            <person name="Kuniyasu M."/>
            <person name="Ushijima N."/>
            <person name="Kawano K."/>
            <person name="Kobayashi E."/>
            <person name="Shiratori Y."/>
            <person name="Masuda Y."/>
            <person name="Senoo K."/>
        </authorList>
    </citation>
    <scope>NUCLEOTIDE SEQUENCE [LARGE SCALE GENOMIC DNA]</scope>
    <source>
        <strain evidence="3">W79</strain>
    </source>
</reference>
<gene>
    <name evidence="2" type="ORF">METEAL_33980</name>
</gene>
<keyword evidence="3" id="KW-1185">Reference proteome</keyword>
<protein>
    <submittedName>
        <fullName evidence="2">Membrane protein</fullName>
    </submittedName>
</protein>
<dbReference type="PANTHER" id="PTHR38482">
    <property type="entry name" value="DMT FAMILY PROTEIN"/>
    <property type="match status" value="1"/>
</dbReference>
<dbReference type="EMBL" id="AP027080">
    <property type="protein sequence ID" value="BDU74224.1"/>
    <property type="molecule type" value="Genomic_DNA"/>
</dbReference>
<keyword evidence="1" id="KW-0472">Membrane</keyword>
<evidence type="ECO:0000313" key="2">
    <source>
        <dbReference type="EMBL" id="BDU74224.1"/>
    </source>
</evidence>
<dbReference type="Pfam" id="PF04342">
    <property type="entry name" value="DMT_6"/>
    <property type="match status" value="1"/>
</dbReference>